<accession>A0AAE1ADN8</accession>
<dbReference type="InterPro" id="IPR000477">
    <property type="entry name" value="RT_dom"/>
</dbReference>
<feature type="compositionally biased region" description="Polar residues" evidence="1">
    <location>
        <begin position="107"/>
        <end position="118"/>
    </location>
</feature>
<organism evidence="3 4">
    <name type="scientific">Elysia crispata</name>
    <name type="common">lettuce slug</name>
    <dbReference type="NCBI Taxonomy" id="231223"/>
    <lineage>
        <taxon>Eukaryota</taxon>
        <taxon>Metazoa</taxon>
        <taxon>Spiralia</taxon>
        <taxon>Lophotrochozoa</taxon>
        <taxon>Mollusca</taxon>
        <taxon>Gastropoda</taxon>
        <taxon>Heterobranchia</taxon>
        <taxon>Euthyneura</taxon>
        <taxon>Panpulmonata</taxon>
        <taxon>Sacoglossa</taxon>
        <taxon>Placobranchoidea</taxon>
        <taxon>Plakobranchidae</taxon>
        <taxon>Elysia</taxon>
    </lineage>
</organism>
<dbReference type="Gene3D" id="3.30.70.270">
    <property type="match status" value="1"/>
</dbReference>
<dbReference type="SUPFAM" id="SSF53098">
    <property type="entry name" value="Ribonuclease H-like"/>
    <property type="match status" value="1"/>
</dbReference>
<evidence type="ECO:0000313" key="4">
    <source>
        <dbReference type="Proteomes" id="UP001283361"/>
    </source>
</evidence>
<reference evidence="3" key="1">
    <citation type="journal article" date="2023" name="G3 (Bethesda)">
        <title>A reference genome for the long-term kleptoplast-retaining sea slug Elysia crispata morphotype clarki.</title>
        <authorList>
            <person name="Eastman K.E."/>
            <person name="Pendleton A.L."/>
            <person name="Shaikh M.A."/>
            <person name="Suttiyut T."/>
            <person name="Ogas R."/>
            <person name="Tomko P."/>
            <person name="Gavelis G."/>
            <person name="Widhalm J.R."/>
            <person name="Wisecaver J.H."/>
        </authorList>
    </citation>
    <scope>NUCLEOTIDE SEQUENCE</scope>
    <source>
        <strain evidence="3">ECLA1</strain>
    </source>
</reference>
<dbReference type="Proteomes" id="UP001283361">
    <property type="component" value="Unassembled WGS sequence"/>
</dbReference>
<evidence type="ECO:0000256" key="1">
    <source>
        <dbReference type="SAM" id="MobiDB-lite"/>
    </source>
</evidence>
<feature type="compositionally biased region" description="Low complexity" evidence="1">
    <location>
        <begin position="306"/>
        <end position="315"/>
    </location>
</feature>
<dbReference type="SUPFAM" id="SSF56672">
    <property type="entry name" value="DNA/RNA polymerases"/>
    <property type="match status" value="1"/>
</dbReference>
<keyword evidence="4" id="KW-1185">Reference proteome</keyword>
<dbReference type="PROSITE" id="PS50994">
    <property type="entry name" value="INTEGRASE"/>
    <property type="match status" value="1"/>
</dbReference>
<dbReference type="InterPro" id="IPR021109">
    <property type="entry name" value="Peptidase_aspartic_dom_sf"/>
</dbReference>
<dbReference type="Pfam" id="PF00078">
    <property type="entry name" value="RVT_1"/>
    <property type="match status" value="1"/>
</dbReference>
<gene>
    <name evidence="3" type="ORF">RRG08_001181</name>
</gene>
<sequence>MEEANRKRITAKSWLTRATNKLKQLLDSGEFTQISLVAQIEEFEKRLGNLDEAQSLVEEHIEIEKLEDDIEAAAQFREEKLVTLLAAREKQVSTAELDNLSQEKTESSTSERVQPSGQVSRLPKLELPKFSGEYTEWQTFWDKFRAVIDSNNSIPTVNKFTYLQSLLQGEAAATISGLSLTETNYNTAKTLLQTRFGRPERIIFSHIQRLLQTNLFLTSKESSLPAHLWRLHDEITTQVRSLENLGVGGESYGVILTPLILHQLPNNIRLEWARVGEGKEGDLGFLLKFLHEEIQRRERSQTFGVTAGAVGPTTTSPSEARSGSLGGQRSRPRQNMRKGQGSATALLSGSGSKRTPLCVFCHGGHFSDQCQELNGLDLEARKNKIRKLGLCFVCLGNHLAKNCSKICFHCKGAHHAVLCLRQMKKEVEGSGPVGYGVGPAHVGYTRTKNATTIMQVVKTKIAGAEVNVMFDSGSDRSFVTLECARKLDLQSVGKESLAYCCFGENESRKGERDVFELRAFGERVRLVGMNQICSSMFRAPVPTDLLERFIRIPFCEDFGKGRSITVDILIGLDWYWPLIRDQKIGSGGLVAQETVFGWILSGSYCPTDGLKVRQVGSVGQTQKSQVLFCQTELSDGLIRNMWDLDTIGISPSEESAKSKVLEDFEGEVRFENGRYTVRLPWKDEETKTTLVENRVIAERRLQGLIKRLEKDPSLKTRYNDVIADLEERGIVEEVPTEEMVTKFPTFYLPHHPVVKESSRSTKVRPVFDASCKGVNGISLNDCMEKGPKMIPDLVKILLRFRRWQYGLSADIQKAFLRIGLHTEDKDVHRFLWNVNDQIRTMRFTRVTFGNAASPFLLNATVQYHLARFDECRTVKELKDNLYVDDWLTGADSEEEICKMMSEGEKTMKEGGFTLTKWASNSQAARREHSKMFEEFDEMSITKVLGLSWKTAGDYFHFVTLLSSEIGHCSKRILLSIIARLFDPLGLLTPFSITLKVLFQETWRRGFDWDDVLPNEFQVQMKAWIEGLDYVRDWKILRCISPVAWDGGSQKELIVFADASEKAYDCCVYLRTTVNGQVFVNLVTSKTRVAPLKKTTLPRLELLAALLAARLLKFVTSALQLETTGNSYTCWSDSQVALSWIRSNAAKWKQFVQNRVLEIQELTSPERWHFCPGKENPADLLTRGISAREMTNSNMWLHGPAWLNESQPRSDEEIPDWTGEEEDEEARETVLVMTPVEGTKNLLEYDRFSDFGKLVRVVTWVLRFTTNCRPHQERRSSSELSPGELENGGITLLRCIQRERYGEEIEQLISGREVKGGSPISRLSPFIGKDGLLRMQGRLAFASSLLYDEKHPIILPKCHLTLLLVKNKHYMMKHAGVDTLVAAIRNNFWIVSVRTLAKKICRSCIHCQRQDARACKQAMAPLPEDRVKKSPPFSVIGIDHAGPLFCSDTSNRKLYILLFTCAVVRAVHLELVDSLSLEDFILAFKRFVARRGHPSIIYSDNAQTFKAAHKVLQRELGYMGLDWKFSAPLAPWWGGFWERLVRSVKSALRKSLGNTRVSRVQLDTTLQQVEACINSRPLIYVGDDCNPLTPSHFLIGRGSALSPSMVEEYVEKVSDLELREKCETEAVSQFWEIWQDVYIKNLPTLTQGGQKCDIEVSEVKGGGQSESDPKTTVEDRAKACTSDDKKLQNSPVYTRAGLADDMDLPSQIVQTIVGYRENVANTRKRSSFSSVMTQGLALAGIPHRGHEVLQIHSYILNTLLQIRSKGREKGSHLNNNISWSEYFQLLADMNLRWHDIVQPMLPLMPLQTACSYLENLVEHMGTVVLENEKVTAGDICLCVGGLDLGLNALLDLLFWPHNESIEHFEAVPDPNLQSLLTMTKSCSNVLLYIMNLDSGRESCLACDITFKTVTHSLLLLLFVICPILSVELSQAQLMTYVVKPQQRLSKEELSQEDKAKKERKYLKQQKEKSCVQQEDLPLSDLALTRNDIARADISLMQENKDAGEVLNECQTVENYCHRVISEFKSKCGIDLCEKIVSFFCHGPLADSKSMYEPLAKMAINTEFICVGHHKFSYLVLQEQIFPLLWFLTNQENAPYPANCDSFNTRELLVELKKLLVSGENNIYTQEVVNRMRQSWKTFPHLLLSLHLSEADRVLTSKRMLDGEGDLALLHKAVRTKEHGWRDLLNLGLKNKDFQGWWKNGFLQLLWTNEAWLTTETNLTQAIESVCSAAESYKAGFCDKAVMNSTIKLVSIMFQRLPLVLQEHVVLRYLKNSTQVDIDKWTHHKEDQLLSALMDKEQVVNELTFILNRLTLENAYQQTSFLLYLCLFHTSTVIRHLVHAAISTNAQTASALKVFQSMPLICQFCELEIVSCISDEIGKMEIDDKQVLIIANFLFSMTEPYTIKSEEETATKEEKMDAILSVANILKCFIFPYLENKTNPSERETLELEKDFMSSYGDTGFKELSSVDAESQMRNTQESSSEVQLKEIDNVDIALATLELLLKRTMKEKSTVEMFRPLPLVMALCDCYCHNFTLLAEAVEDQRSQFQICHRRKSHRLASKRCLTILLQLVKSAWDFFPSREKMWLYYAICERGWLHAALLAPVLINCEGWNTIYKAGLNDLCESFITAQEVQIRRCVYLIQLAVVNSTMFHTVCQKLQGLDWCLPSGNLQIALKWIFLTAVTEEMDHSVQIIKLLLCSIKHQRDAQEAMISSQLENEESALNVRLCQYLVDAAYLLSTSTNSESLIFHGLTNYQSALNSLVASVSLAEASRVLPSIFCLHCSLLAVVNGQADQILQVIALDILSRFKSAVAERKLRRSGGMGGVKVGCRIRENKELQELLGSVSDCITCVEEASIRLVLMKQLREIMP</sequence>
<dbReference type="EMBL" id="JAWDGP010002022">
    <property type="protein sequence ID" value="KAK3786005.1"/>
    <property type="molecule type" value="Genomic_DNA"/>
</dbReference>
<dbReference type="GO" id="GO:0015074">
    <property type="term" value="P:DNA integration"/>
    <property type="evidence" value="ECO:0007669"/>
    <property type="project" value="InterPro"/>
</dbReference>
<dbReference type="InterPro" id="IPR043502">
    <property type="entry name" value="DNA/RNA_pol_sf"/>
</dbReference>
<dbReference type="Pfam" id="PF17921">
    <property type="entry name" value="Integrase_H2C2"/>
    <property type="match status" value="1"/>
</dbReference>
<dbReference type="Pfam" id="PF03564">
    <property type="entry name" value="DUF1759"/>
    <property type="match status" value="1"/>
</dbReference>
<dbReference type="Gene3D" id="1.10.340.70">
    <property type="match status" value="1"/>
</dbReference>
<feature type="compositionally biased region" description="Low complexity" evidence="1">
    <location>
        <begin position="339"/>
        <end position="348"/>
    </location>
</feature>
<feature type="region of interest" description="Disordered" evidence="1">
    <location>
        <begin position="306"/>
        <end position="348"/>
    </location>
</feature>
<evidence type="ECO:0000259" key="2">
    <source>
        <dbReference type="PROSITE" id="PS50994"/>
    </source>
</evidence>
<feature type="compositionally biased region" description="Acidic residues" evidence="1">
    <location>
        <begin position="1212"/>
        <end position="1225"/>
    </location>
</feature>
<dbReference type="InterPro" id="IPR001584">
    <property type="entry name" value="Integrase_cat-core"/>
</dbReference>
<dbReference type="InterPro" id="IPR012337">
    <property type="entry name" value="RNaseH-like_sf"/>
</dbReference>
<dbReference type="Pfam" id="PF05380">
    <property type="entry name" value="Peptidase_A17"/>
    <property type="match status" value="1"/>
</dbReference>
<dbReference type="PANTHER" id="PTHR47331:SF5">
    <property type="entry name" value="RIBONUCLEASE H"/>
    <property type="match status" value="1"/>
</dbReference>
<dbReference type="GO" id="GO:0003676">
    <property type="term" value="F:nucleic acid binding"/>
    <property type="evidence" value="ECO:0007669"/>
    <property type="project" value="InterPro"/>
</dbReference>
<dbReference type="InterPro" id="IPR036397">
    <property type="entry name" value="RNaseH_sf"/>
</dbReference>
<evidence type="ECO:0000313" key="3">
    <source>
        <dbReference type="EMBL" id="KAK3786005.1"/>
    </source>
</evidence>
<feature type="region of interest" description="Disordered" evidence="1">
    <location>
        <begin position="95"/>
        <end position="118"/>
    </location>
</feature>
<dbReference type="InterPro" id="IPR041588">
    <property type="entry name" value="Integrase_H2C2"/>
</dbReference>
<dbReference type="Gene3D" id="3.30.420.10">
    <property type="entry name" value="Ribonuclease H-like superfamily/Ribonuclease H"/>
    <property type="match status" value="1"/>
</dbReference>
<dbReference type="Gene3D" id="2.40.70.10">
    <property type="entry name" value="Acid Proteases"/>
    <property type="match status" value="1"/>
</dbReference>
<proteinExistence type="predicted"/>
<dbReference type="InterPro" id="IPR008042">
    <property type="entry name" value="Retrotrans_Pao"/>
</dbReference>
<feature type="domain" description="Integrase catalytic" evidence="2">
    <location>
        <begin position="1426"/>
        <end position="1597"/>
    </location>
</feature>
<dbReference type="CDD" id="cd01644">
    <property type="entry name" value="RT_pepA17"/>
    <property type="match status" value="1"/>
</dbReference>
<dbReference type="InterPro" id="IPR043128">
    <property type="entry name" value="Rev_trsase/Diguanyl_cyclase"/>
</dbReference>
<dbReference type="InterPro" id="IPR005312">
    <property type="entry name" value="DUF1759"/>
</dbReference>
<dbReference type="Gene3D" id="3.10.10.10">
    <property type="entry name" value="HIV Type 1 Reverse Transcriptase, subunit A, domain 1"/>
    <property type="match status" value="1"/>
</dbReference>
<comment type="caution">
    <text evidence="3">The sequence shown here is derived from an EMBL/GenBank/DDBJ whole genome shotgun (WGS) entry which is preliminary data.</text>
</comment>
<name>A0AAE1ADN8_9GAST</name>
<dbReference type="PANTHER" id="PTHR47331">
    <property type="entry name" value="PHD-TYPE DOMAIN-CONTAINING PROTEIN"/>
    <property type="match status" value="1"/>
</dbReference>
<feature type="region of interest" description="Disordered" evidence="1">
    <location>
        <begin position="1205"/>
        <end position="1226"/>
    </location>
</feature>
<protein>
    <recommendedName>
        <fullName evidence="2">Integrase catalytic domain-containing protein</fullName>
    </recommendedName>
</protein>